<protein>
    <submittedName>
        <fullName evidence="1">Uncharacterized protein</fullName>
    </submittedName>
</protein>
<feature type="non-terminal residue" evidence="1">
    <location>
        <position position="1"/>
    </location>
</feature>
<proteinExistence type="predicted"/>
<dbReference type="Gene3D" id="1.10.287.1060">
    <property type="entry name" value="ESAT-6-like"/>
    <property type="match status" value="1"/>
</dbReference>
<dbReference type="RefSeq" id="WP_355664182.1">
    <property type="nucleotide sequence ID" value="NZ_JBEXRX010000019.1"/>
</dbReference>
<name>A0ABV2VHB9_9ACTN</name>
<dbReference type="EMBL" id="JBEXRX010000019">
    <property type="protein sequence ID" value="MEU0152198.1"/>
    <property type="molecule type" value="Genomic_DNA"/>
</dbReference>
<dbReference type="SUPFAM" id="SSF50969">
    <property type="entry name" value="YVTN repeat-like/Quinoprotein amine dehydrogenase"/>
    <property type="match status" value="1"/>
</dbReference>
<comment type="caution">
    <text evidence="1">The sequence shown here is derived from an EMBL/GenBank/DDBJ whole genome shotgun (WGS) entry which is preliminary data.</text>
</comment>
<accession>A0ABV2VHB9</accession>
<dbReference type="Proteomes" id="UP001550348">
    <property type="component" value="Unassembled WGS sequence"/>
</dbReference>
<gene>
    <name evidence="1" type="ORF">ABZ071_09780</name>
</gene>
<dbReference type="SUPFAM" id="SSF140453">
    <property type="entry name" value="EsxAB dimer-like"/>
    <property type="match status" value="1"/>
</dbReference>
<reference evidence="1 2" key="1">
    <citation type="submission" date="2024-06" db="EMBL/GenBank/DDBJ databases">
        <title>The Natural Products Discovery Center: Release of the First 8490 Sequenced Strains for Exploring Actinobacteria Biosynthetic Diversity.</title>
        <authorList>
            <person name="Kalkreuter E."/>
            <person name="Kautsar S.A."/>
            <person name="Yang D."/>
            <person name="Bader C.D."/>
            <person name="Teijaro C.N."/>
            <person name="Fluegel L."/>
            <person name="Davis C.M."/>
            <person name="Simpson J.R."/>
            <person name="Lauterbach L."/>
            <person name="Steele A.D."/>
            <person name="Gui C."/>
            <person name="Meng S."/>
            <person name="Li G."/>
            <person name="Viehrig K."/>
            <person name="Ye F."/>
            <person name="Su P."/>
            <person name="Kiefer A.F."/>
            <person name="Nichols A."/>
            <person name="Cepeda A.J."/>
            <person name="Yan W."/>
            <person name="Fan B."/>
            <person name="Jiang Y."/>
            <person name="Adhikari A."/>
            <person name="Zheng C.-J."/>
            <person name="Schuster L."/>
            <person name="Cowan T.M."/>
            <person name="Smanski M.J."/>
            <person name="Chevrette M.G."/>
            <person name="De Carvalho L.P.S."/>
            <person name="Shen B."/>
        </authorList>
    </citation>
    <scope>NUCLEOTIDE SEQUENCE [LARGE SCALE GENOMIC DNA]</scope>
    <source>
        <strain evidence="1 2">NPDC006286</strain>
    </source>
</reference>
<evidence type="ECO:0000313" key="2">
    <source>
        <dbReference type="Proteomes" id="UP001550348"/>
    </source>
</evidence>
<sequence length="214" mass="22591">TAGVDPGGASFTLSYDGASTVKTMADGTVFRFDGDGHVVSVTSVEHHKGGPDTYSVTTFTGWDESGRPTAGSDDGGHFTTTYDPKTGYQTLTYDSGPNQYTKVVLTGDGKLVSTTLPDGTFVDWHVQLEDLGHLAQAMPKHQQAIASAILNVQNQLSLVRGAWVSPASHSFDALAKEFGTAAANLSALLAEAANRMKRTYQNIVDAETINAGPH</sequence>
<evidence type="ECO:0000313" key="1">
    <source>
        <dbReference type="EMBL" id="MEU0152198.1"/>
    </source>
</evidence>
<dbReference type="InterPro" id="IPR036689">
    <property type="entry name" value="ESAT-6-like_sf"/>
</dbReference>
<organism evidence="1 2">
    <name type="scientific">Micromonospora fulviviridis</name>
    <dbReference type="NCBI Taxonomy" id="47860"/>
    <lineage>
        <taxon>Bacteria</taxon>
        <taxon>Bacillati</taxon>
        <taxon>Actinomycetota</taxon>
        <taxon>Actinomycetes</taxon>
        <taxon>Micromonosporales</taxon>
        <taxon>Micromonosporaceae</taxon>
        <taxon>Micromonospora</taxon>
    </lineage>
</organism>
<keyword evidence="2" id="KW-1185">Reference proteome</keyword>
<dbReference type="InterPro" id="IPR011044">
    <property type="entry name" value="Quino_amine_DH_bsu"/>
</dbReference>